<dbReference type="PANTHER" id="PTHR46268:SF6">
    <property type="entry name" value="UNIVERSAL STRESS PROTEIN UP12"/>
    <property type="match status" value="1"/>
</dbReference>
<sequence length="151" mass="15786">MFPTKILLATDGSEHARRAARAAVELAQKTGSELHVVHVGPAVTSIFAYTELDPARVEEEARKALDEEVRSIEESGGAVAEGHVLLGNPAESIVSLAEEMGAGLIVVGSRGLGGLRRALMGSVSESVVRHAHCPVLVVRGDAEDAEGEGDR</sequence>
<dbReference type="Gene3D" id="3.40.50.620">
    <property type="entry name" value="HUPs"/>
    <property type="match status" value="1"/>
</dbReference>
<dbReference type="InterPro" id="IPR006015">
    <property type="entry name" value="Universal_stress_UspA"/>
</dbReference>
<dbReference type="Pfam" id="PF00582">
    <property type="entry name" value="Usp"/>
    <property type="match status" value="1"/>
</dbReference>
<feature type="domain" description="UspA" evidence="3">
    <location>
        <begin position="5"/>
        <end position="139"/>
    </location>
</feature>
<dbReference type="Proteomes" id="UP000006637">
    <property type="component" value="Chromosome"/>
</dbReference>
<dbReference type="InterPro" id="IPR006016">
    <property type="entry name" value="UspA"/>
</dbReference>
<dbReference type="InterPro" id="IPR014729">
    <property type="entry name" value="Rossmann-like_a/b/a_fold"/>
</dbReference>
<dbReference type="PhylomeDB" id="Q1AZN1"/>
<reference evidence="4 5" key="1">
    <citation type="submission" date="2006-06" db="EMBL/GenBank/DDBJ databases">
        <title>Complete sequence of Rubrobacter xylanophilus DSM 9941.</title>
        <authorList>
            <consortium name="US DOE Joint Genome Institute"/>
            <person name="Copeland A."/>
            <person name="Lucas S."/>
            <person name="Lapidus A."/>
            <person name="Barry K."/>
            <person name="Detter J.C."/>
            <person name="Glavina del Rio T."/>
            <person name="Hammon N."/>
            <person name="Israni S."/>
            <person name="Dalin E."/>
            <person name="Tice H."/>
            <person name="Pitluck S."/>
            <person name="Munk A.C."/>
            <person name="Brettin T."/>
            <person name="Bruce D."/>
            <person name="Han C."/>
            <person name="Tapia R."/>
            <person name="Gilna P."/>
            <person name="Schmutz J."/>
            <person name="Larimer F."/>
            <person name="Land M."/>
            <person name="Hauser L."/>
            <person name="Kyrpides N."/>
            <person name="Lykidis A."/>
            <person name="da Costa M.S."/>
            <person name="Rainey F.A."/>
            <person name="Empadinhas N."/>
            <person name="Jolivet E."/>
            <person name="Battista J.R."/>
            <person name="Richardson P."/>
        </authorList>
    </citation>
    <scope>NUCLEOTIDE SEQUENCE [LARGE SCALE GENOMIC DNA]</scope>
    <source>
        <strain evidence="5">DSM 9941 / NBRC 16129 / PRD-1</strain>
    </source>
</reference>
<dbReference type="PRINTS" id="PR01438">
    <property type="entry name" value="UNVRSLSTRESS"/>
</dbReference>
<dbReference type="PIRSF" id="PIRSF006276">
    <property type="entry name" value="UspA"/>
    <property type="match status" value="1"/>
</dbReference>
<dbReference type="eggNOG" id="COG0589">
    <property type="taxonomic scope" value="Bacteria"/>
</dbReference>
<dbReference type="RefSeq" id="WP_011563165.1">
    <property type="nucleotide sequence ID" value="NC_008148.1"/>
</dbReference>
<keyword evidence="2" id="KW-0963">Cytoplasm</keyword>
<dbReference type="CDD" id="cd00293">
    <property type="entry name" value="USP-like"/>
    <property type="match status" value="1"/>
</dbReference>
<dbReference type="OrthoDB" id="3404132at2"/>
<dbReference type="EMBL" id="CP000386">
    <property type="protein sequence ID" value="ABG03147.1"/>
    <property type="molecule type" value="Genomic_DNA"/>
</dbReference>
<comment type="subcellular location">
    <subcellularLocation>
        <location evidence="2">Cytoplasm</location>
    </subcellularLocation>
</comment>
<dbReference type="GO" id="GO:0005737">
    <property type="term" value="C:cytoplasm"/>
    <property type="evidence" value="ECO:0007669"/>
    <property type="project" value="UniProtKB-SubCell"/>
</dbReference>
<proteinExistence type="inferred from homology"/>
<dbReference type="PANTHER" id="PTHR46268">
    <property type="entry name" value="STRESS RESPONSE PROTEIN NHAX"/>
    <property type="match status" value="1"/>
</dbReference>
<comment type="similarity">
    <text evidence="1 2">Belongs to the universal stress protein A family.</text>
</comment>
<evidence type="ECO:0000256" key="1">
    <source>
        <dbReference type="ARBA" id="ARBA00008791"/>
    </source>
</evidence>
<gene>
    <name evidence="4" type="ordered locus">Rxyl_0169</name>
</gene>
<dbReference type="STRING" id="266117.Rxyl_0169"/>
<dbReference type="KEGG" id="rxy:Rxyl_0169"/>
<dbReference type="AlphaFoldDB" id="Q1AZN1"/>
<dbReference type="HOGENOM" id="CLU_049301_11_1_11"/>
<evidence type="ECO:0000259" key="3">
    <source>
        <dbReference type="Pfam" id="PF00582"/>
    </source>
</evidence>
<evidence type="ECO:0000256" key="2">
    <source>
        <dbReference type="PIRNR" id="PIRNR006276"/>
    </source>
</evidence>
<evidence type="ECO:0000313" key="5">
    <source>
        <dbReference type="Proteomes" id="UP000006637"/>
    </source>
</evidence>
<evidence type="ECO:0000313" key="4">
    <source>
        <dbReference type="EMBL" id="ABG03147.1"/>
    </source>
</evidence>
<organism evidence="4 5">
    <name type="scientific">Rubrobacter xylanophilus (strain DSM 9941 / JCM 11954 / NBRC 16129 / PRD-1)</name>
    <dbReference type="NCBI Taxonomy" id="266117"/>
    <lineage>
        <taxon>Bacteria</taxon>
        <taxon>Bacillati</taxon>
        <taxon>Actinomycetota</taxon>
        <taxon>Rubrobacteria</taxon>
        <taxon>Rubrobacterales</taxon>
        <taxon>Rubrobacteraceae</taxon>
        <taxon>Rubrobacter</taxon>
    </lineage>
</organism>
<protein>
    <recommendedName>
        <fullName evidence="2">Universal stress protein</fullName>
    </recommendedName>
</protein>
<dbReference type="SUPFAM" id="SSF52402">
    <property type="entry name" value="Adenine nucleotide alpha hydrolases-like"/>
    <property type="match status" value="1"/>
</dbReference>
<name>Q1AZN1_RUBXD</name>
<accession>Q1AZN1</accession>
<keyword evidence="5" id="KW-1185">Reference proteome</keyword>